<keyword evidence="3 5" id="KW-0697">Rotamase</keyword>
<keyword evidence="10" id="KW-1185">Reference proteome</keyword>
<dbReference type="Gene3D" id="3.10.50.40">
    <property type="match status" value="1"/>
</dbReference>
<feature type="chain" id="PRO_5045541524" description="Peptidyl-prolyl cis-trans isomerase" evidence="7">
    <location>
        <begin position="22"/>
        <end position="300"/>
    </location>
</feature>
<protein>
    <recommendedName>
        <fullName evidence="6">Peptidyl-prolyl cis-trans isomerase</fullName>
        <ecNumber evidence="6">5.2.1.8</ecNumber>
    </recommendedName>
</protein>
<evidence type="ECO:0000256" key="7">
    <source>
        <dbReference type="SAM" id="SignalP"/>
    </source>
</evidence>
<accession>A0ABX8WSL7</accession>
<reference evidence="9 10" key="1">
    <citation type="submission" date="2021-08" db="EMBL/GenBank/DDBJ databases">
        <title>Lysobacter sp. strain CJ11 Genome sequencing and assembly.</title>
        <authorList>
            <person name="Kim I."/>
        </authorList>
    </citation>
    <scope>NUCLEOTIDE SEQUENCE [LARGE SCALE GENOMIC DNA]</scope>
    <source>
        <strain evidence="9 10">CJ11</strain>
    </source>
</reference>
<evidence type="ECO:0000256" key="6">
    <source>
        <dbReference type="RuleBase" id="RU003915"/>
    </source>
</evidence>
<dbReference type="Proteomes" id="UP000824755">
    <property type="component" value="Chromosome"/>
</dbReference>
<feature type="signal peptide" evidence="7">
    <location>
        <begin position="1"/>
        <end position="21"/>
    </location>
</feature>
<dbReference type="Gene3D" id="1.10.287.460">
    <property type="entry name" value="Peptidyl-prolyl cis-trans isomerase, FKBP-type, N-terminal domain"/>
    <property type="match status" value="2"/>
</dbReference>
<evidence type="ECO:0000256" key="3">
    <source>
        <dbReference type="ARBA" id="ARBA00023110"/>
    </source>
</evidence>
<keyword evidence="7" id="KW-0732">Signal</keyword>
<dbReference type="EC" id="5.2.1.8" evidence="6"/>
<dbReference type="InterPro" id="IPR036944">
    <property type="entry name" value="PPIase_FKBP_N_sf"/>
</dbReference>
<evidence type="ECO:0000256" key="1">
    <source>
        <dbReference type="ARBA" id="ARBA00000971"/>
    </source>
</evidence>
<evidence type="ECO:0000256" key="2">
    <source>
        <dbReference type="ARBA" id="ARBA00006577"/>
    </source>
</evidence>
<dbReference type="PANTHER" id="PTHR43811:SF57">
    <property type="entry name" value="FKBP-TYPE PEPTIDYL-PROLYL CIS-TRANS ISOMERASE FKPA-RELATED"/>
    <property type="match status" value="1"/>
</dbReference>
<gene>
    <name evidence="9" type="ORF">H8L67_05030</name>
</gene>
<dbReference type="InterPro" id="IPR000774">
    <property type="entry name" value="PPIase_FKBP_N"/>
</dbReference>
<dbReference type="Pfam" id="PF01346">
    <property type="entry name" value="FKBP_N"/>
    <property type="match status" value="2"/>
</dbReference>
<evidence type="ECO:0000313" key="9">
    <source>
        <dbReference type="EMBL" id="QYR53836.1"/>
    </source>
</evidence>
<sequence>MRKTLGLILIAGALMTTSAFAADKTLKNEREKFSYMVGMDVGKSIAPAAADLDPAALEKAIRNALAGNKPLVSGAAATRASEVMKARVASRKRGKSVGALPKDVSKQTISYLVGHAVGTPLTEMKADFDLAPLMQGALDRMSGQKTQLSDDQAAALRNAYIRKNIDDAARAGADYKRANEAFLQKNKAEDGVTTTASGLQYKILKQGAGAAPLRTSTVRVKYEGRLIDGSVFDATENAPAEFPLNRVIQGWTEGLQLMKPGSKFRFFIPAYLAYGEKGASSSIPPNSTLIFDVELISVVR</sequence>
<evidence type="ECO:0000256" key="5">
    <source>
        <dbReference type="PROSITE-ProRule" id="PRU00277"/>
    </source>
</evidence>
<feature type="domain" description="PPIase FKBP-type" evidence="8">
    <location>
        <begin position="215"/>
        <end position="299"/>
    </location>
</feature>
<dbReference type="InterPro" id="IPR001179">
    <property type="entry name" value="PPIase_FKBP_dom"/>
</dbReference>
<dbReference type="RefSeq" id="WP_220380641.1">
    <property type="nucleotide sequence ID" value="NZ_CP080544.1"/>
</dbReference>
<proteinExistence type="inferred from homology"/>
<dbReference type="GO" id="GO:0016853">
    <property type="term" value="F:isomerase activity"/>
    <property type="evidence" value="ECO:0007669"/>
    <property type="project" value="UniProtKB-KW"/>
</dbReference>
<dbReference type="SUPFAM" id="SSF54534">
    <property type="entry name" value="FKBP-like"/>
    <property type="match status" value="1"/>
</dbReference>
<dbReference type="PROSITE" id="PS50059">
    <property type="entry name" value="FKBP_PPIASE"/>
    <property type="match status" value="1"/>
</dbReference>
<dbReference type="PANTHER" id="PTHR43811">
    <property type="entry name" value="FKBP-TYPE PEPTIDYL-PROLYL CIS-TRANS ISOMERASE FKPA"/>
    <property type="match status" value="1"/>
</dbReference>
<organism evidence="9 10">
    <name type="scientific">Lysobacter soyae</name>
    <dbReference type="NCBI Taxonomy" id="2764185"/>
    <lineage>
        <taxon>Bacteria</taxon>
        <taxon>Pseudomonadati</taxon>
        <taxon>Pseudomonadota</taxon>
        <taxon>Gammaproteobacteria</taxon>
        <taxon>Lysobacterales</taxon>
        <taxon>Lysobacteraceae</taxon>
        <taxon>Lysobacter</taxon>
    </lineage>
</organism>
<dbReference type="InterPro" id="IPR046357">
    <property type="entry name" value="PPIase_dom_sf"/>
</dbReference>
<comment type="similarity">
    <text evidence="2 6">Belongs to the FKBP-type PPIase family.</text>
</comment>
<keyword evidence="4 5" id="KW-0413">Isomerase</keyword>
<evidence type="ECO:0000259" key="8">
    <source>
        <dbReference type="PROSITE" id="PS50059"/>
    </source>
</evidence>
<dbReference type="Pfam" id="PF00254">
    <property type="entry name" value="FKBP_C"/>
    <property type="match status" value="1"/>
</dbReference>
<comment type="catalytic activity">
    <reaction evidence="1 5 6">
        <text>[protein]-peptidylproline (omega=180) = [protein]-peptidylproline (omega=0)</text>
        <dbReference type="Rhea" id="RHEA:16237"/>
        <dbReference type="Rhea" id="RHEA-COMP:10747"/>
        <dbReference type="Rhea" id="RHEA-COMP:10748"/>
        <dbReference type="ChEBI" id="CHEBI:83833"/>
        <dbReference type="ChEBI" id="CHEBI:83834"/>
        <dbReference type="EC" id="5.2.1.8"/>
    </reaction>
</comment>
<dbReference type="EMBL" id="CP080544">
    <property type="protein sequence ID" value="QYR53836.1"/>
    <property type="molecule type" value="Genomic_DNA"/>
</dbReference>
<evidence type="ECO:0000313" key="10">
    <source>
        <dbReference type="Proteomes" id="UP000824755"/>
    </source>
</evidence>
<name>A0ABX8WSL7_9GAMM</name>
<evidence type="ECO:0000256" key="4">
    <source>
        <dbReference type="ARBA" id="ARBA00023235"/>
    </source>
</evidence>